<dbReference type="EMBL" id="AKHY01000182">
    <property type="protein sequence ID" value="EIT74834.1"/>
    <property type="molecule type" value="Genomic_DNA"/>
</dbReference>
<evidence type="ECO:0008006" key="3">
    <source>
        <dbReference type="Google" id="ProtNLM"/>
    </source>
</evidence>
<reference evidence="2" key="2">
    <citation type="submission" date="2012-06" db="EMBL/GenBank/DDBJ databases">
        <title>Comparative genomic analyses of Aspergillus oryzae 3.042 and A. oryzae RIB40 for soy-sauce fermentation.</title>
        <authorList>
            <person name="Zhao G."/>
            <person name="Hou L."/>
            <person name="Wang C."/>
            <person name="Cao X."/>
        </authorList>
    </citation>
    <scope>NUCLEOTIDE SEQUENCE [LARGE SCALE GENOMIC DNA]</scope>
    <source>
        <strain evidence="2">3.042</strain>
    </source>
</reference>
<evidence type="ECO:0000313" key="2">
    <source>
        <dbReference type="Proteomes" id="UP000002812"/>
    </source>
</evidence>
<dbReference type="Proteomes" id="UP000002812">
    <property type="component" value="Unassembled WGS sequence"/>
</dbReference>
<dbReference type="CDD" id="cd12148">
    <property type="entry name" value="fungal_TF_MHR"/>
    <property type="match status" value="1"/>
</dbReference>
<gene>
    <name evidence="1" type="ORF">Ao3042_08876</name>
</gene>
<dbReference type="OrthoDB" id="4898680at2759"/>
<organism evidence="1 2">
    <name type="scientific">Aspergillus oryzae (strain 3.042)</name>
    <name type="common">Yellow koji mold</name>
    <dbReference type="NCBI Taxonomy" id="1160506"/>
    <lineage>
        <taxon>Eukaryota</taxon>
        <taxon>Fungi</taxon>
        <taxon>Dikarya</taxon>
        <taxon>Ascomycota</taxon>
        <taxon>Pezizomycotina</taxon>
        <taxon>Eurotiomycetes</taxon>
        <taxon>Eurotiomycetidae</taxon>
        <taxon>Eurotiales</taxon>
        <taxon>Aspergillaceae</taxon>
        <taxon>Aspergillus</taxon>
        <taxon>Aspergillus subgen. Circumdati</taxon>
    </lineage>
</organism>
<protein>
    <recommendedName>
        <fullName evidence="3">Transcription factor domain-containing protein</fullName>
    </recommendedName>
</protein>
<dbReference type="AlphaFoldDB" id="I7ZS33"/>
<sequence length="347" mass="39201">MRISSLIHRWMVIRVRDLRLIRVRLGVLTSIPGYLSWRKLGDVAASLYALGYHQQQTESFRTAPSFLRDLRQTAFCRTYSADKNVSIFLGRPPRILRKFCYFHLPGTLAQPNQKAGHADARAQWDALPESYRLEGSLKTCNRPPVERDFMVNMKLNYLHVHFLLRRALLRPMSMGPAPELFNISKDMLGLVVETILLKDQIVNSGTSLVWKVVYYGLSAAGLVSLHLANQSYANEMLEMDISKIFQDLSILVGEIVSGTLVYVDSPNYALLSEASQTINSLLDRMILPLQISQRMGTTSGNRSAALPGSEPMGTLNDGGLDLWYDSNFQDFEMSFWHHLAGHPFLHG</sequence>
<accession>I7ZS33</accession>
<name>I7ZS33_ASPO3</name>
<reference evidence="1 2" key="1">
    <citation type="journal article" date="2012" name="Eukaryot. Cell">
        <title>Draft genome sequence of Aspergillus oryzae strain 3.042.</title>
        <authorList>
            <person name="Zhao G."/>
            <person name="Yao Y."/>
            <person name="Qi W."/>
            <person name="Wang C."/>
            <person name="Hou L."/>
            <person name="Zeng B."/>
            <person name="Cao X."/>
        </authorList>
    </citation>
    <scope>NUCLEOTIDE SEQUENCE [LARGE SCALE GENOMIC DNA]</scope>
    <source>
        <strain evidence="1 2">3.042</strain>
    </source>
</reference>
<dbReference type="HOGENOM" id="CLU_013296_3_2_1"/>
<evidence type="ECO:0000313" key="1">
    <source>
        <dbReference type="EMBL" id="EIT74834.1"/>
    </source>
</evidence>
<comment type="caution">
    <text evidence="1">The sequence shown here is derived from an EMBL/GenBank/DDBJ whole genome shotgun (WGS) entry which is preliminary data.</text>
</comment>
<proteinExistence type="predicted"/>